<dbReference type="EMBL" id="VSRR010148638">
    <property type="protein sequence ID" value="MPD05963.1"/>
    <property type="molecule type" value="Genomic_DNA"/>
</dbReference>
<reference evidence="1 2" key="1">
    <citation type="submission" date="2019-05" db="EMBL/GenBank/DDBJ databases">
        <title>Another draft genome of Portunus trituberculatus and its Hox gene families provides insights of decapod evolution.</title>
        <authorList>
            <person name="Jeong J.-H."/>
            <person name="Song I."/>
            <person name="Kim S."/>
            <person name="Choi T."/>
            <person name="Kim D."/>
            <person name="Ryu S."/>
            <person name="Kim W."/>
        </authorList>
    </citation>
    <scope>NUCLEOTIDE SEQUENCE [LARGE SCALE GENOMIC DNA]</scope>
    <source>
        <tissue evidence="1">Muscle</tissue>
    </source>
</reference>
<comment type="caution">
    <text evidence="1">The sequence shown here is derived from an EMBL/GenBank/DDBJ whole genome shotgun (WGS) entry which is preliminary data.</text>
</comment>
<accession>A0A5B7KBF2</accession>
<dbReference type="AlphaFoldDB" id="A0A5B7KBF2"/>
<dbReference type="Proteomes" id="UP000324222">
    <property type="component" value="Unassembled WGS sequence"/>
</dbReference>
<gene>
    <name evidence="1" type="ORF">E2C01_101738</name>
</gene>
<name>A0A5B7KBF2_PORTR</name>
<organism evidence="1 2">
    <name type="scientific">Portunus trituberculatus</name>
    <name type="common">Swimming crab</name>
    <name type="synonym">Neptunus trituberculatus</name>
    <dbReference type="NCBI Taxonomy" id="210409"/>
    <lineage>
        <taxon>Eukaryota</taxon>
        <taxon>Metazoa</taxon>
        <taxon>Ecdysozoa</taxon>
        <taxon>Arthropoda</taxon>
        <taxon>Crustacea</taxon>
        <taxon>Multicrustacea</taxon>
        <taxon>Malacostraca</taxon>
        <taxon>Eumalacostraca</taxon>
        <taxon>Eucarida</taxon>
        <taxon>Decapoda</taxon>
        <taxon>Pleocyemata</taxon>
        <taxon>Brachyura</taxon>
        <taxon>Eubrachyura</taxon>
        <taxon>Portunoidea</taxon>
        <taxon>Portunidae</taxon>
        <taxon>Portuninae</taxon>
        <taxon>Portunus</taxon>
    </lineage>
</organism>
<proteinExistence type="predicted"/>
<evidence type="ECO:0000313" key="1">
    <source>
        <dbReference type="EMBL" id="MPD05963.1"/>
    </source>
</evidence>
<sequence length="86" mass="10487">MTRYSASGSHICMSAVLHDIVLTCYRVLTEEHALRHVFRYKNIFKTRSENYKSPRNTFPKILRPPARFRLQRVRDSYFILTWRYLY</sequence>
<protein>
    <submittedName>
        <fullName evidence="1">Uncharacterized protein</fullName>
    </submittedName>
</protein>
<evidence type="ECO:0000313" key="2">
    <source>
        <dbReference type="Proteomes" id="UP000324222"/>
    </source>
</evidence>
<keyword evidence="2" id="KW-1185">Reference proteome</keyword>